<sequence length="86" mass="8780">MTSSGQHSNAPASHSAVPAEAPVETNGSDEGRSTERAIEEALARLGNLAELPVSEHVERFDAVHTALTEALGKAENLLSGSSGNGS</sequence>
<protein>
    <submittedName>
        <fullName evidence="2">Uncharacterized protein</fullName>
    </submittedName>
</protein>
<organism evidence="2 3">
    <name type="scientific">Haloactinomyces albus</name>
    <dbReference type="NCBI Taxonomy" id="1352928"/>
    <lineage>
        <taxon>Bacteria</taxon>
        <taxon>Bacillati</taxon>
        <taxon>Actinomycetota</taxon>
        <taxon>Actinomycetes</taxon>
        <taxon>Actinopolysporales</taxon>
        <taxon>Actinopolysporaceae</taxon>
        <taxon>Haloactinomyces</taxon>
    </lineage>
</organism>
<keyword evidence="3" id="KW-1185">Reference proteome</keyword>
<dbReference type="EMBL" id="JAVDXW010000001">
    <property type="protein sequence ID" value="MDR7300311.1"/>
    <property type="molecule type" value="Genomic_DNA"/>
</dbReference>
<reference evidence="2" key="1">
    <citation type="submission" date="2023-07" db="EMBL/GenBank/DDBJ databases">
        <title>Sequencing the genomes of 1000 actinobacteria strains.</title>
        <authorList>
            <person name="Klenk H.-P."/>
        </authorList>
    </citation>
    <scope>NUCLEOTIDE SEQUENCE</scope>
    <source>
        <strain evidence="2">DSM 45977</strain>
    </source>
</reference>
<proteinExistence type="predicted"/>
<name>A0AAE4CKG3_9ACTN</name>
<evidence type="ECO:0000256" key="1">
    <source>
        <dbReference type="SAM" id="MobiDB-lite"/>
    </source>
</evidence>
<gene>
    <name evidence="2" type="ORF">JOF55_000492</name>
</gene>
<comment type="caution">
    <text evidence="2">The sequence shown here is derived from an EMBL/GenBank/DDBJ whole genome shotgun (WGS) entry which is preliminary data.</text>
</comment>
<evidence type="ECO:0000313" key="2">
    <source>
        <dbReference type="EMBL" id="MDR7300311.1"/>
    </source>
</evidence>
<accession>A0AAE4CKG3</accession>
<feature type="region of interest" description="Disordered" evidence="1">
    <location>
        <begin position="1"/>
        <end position="37"/>
    </location>
</feature>
<evidence type="ECO:0000313" key="3">
    <source>
        <dbReference type="Proteomes" id="UP001180845"/>
    </source>
</evidence>
<feature type="compositionally biased region" description="Polar residues" evidence="1">
    <location>
        <begin position="1"/>
        <end position="12"/>
    </location>
</feature>
<dbReference type="RefSeq" id="WP_310268871.1">
    <property type="nucleotide sequence ID" value="NZ_JAVDXW010000001.1"/>
</dbReference>
<dbReference type="AlphaFoldDB" id="A0AAE4CKG3"/>
<dbReference type="Proteomes" id="UP001180845">
    <property type="component" value="Unassembled WGS sequence"/>
</dbReference>